<keyword evidence="8" id="KW-0547">Nucleotide-binding</keyword>
<keyword evidence="11" id="KW-0539">Nucleus</keyword>
<dbReference type="FunFam" id="1.10.510.10:FF:000147">
    <property type="entry name" value="Inhibitor of nuclear factor kappa-B kinase subunit beta"/>
    <property type="match status" value="1"/>
</dbReference>
<evidence type="ECO:0000256" key="6">
    <source>
        <dbReference type="ARBA" id="ARBA00022553"/>
    </source>
</evidence>
<dbReference type="Gene3D" id="1.20.1270.250">
    <property type="match status" value="1"/>
</dbReference>
<keyword evidence="5" id="KW-0723">Serine/threonine-protein kinase</keyword>
<evidence type="ECO:0000313" key="15">
    <source>
        <dbReference type="Proteomes" id="UP000037510"/>
    </source>
</evidence>
<evidence type="ECO:0000256" key="4">
    <source>
        <dbReference type="ARBA" id="ARBA00022490"/>
    </source>
</evidence>
<keyword evidence="15" id="KW-1185">Reference proteome</keyword>
<dbReference type="GO" id="GO:0008384">
    <property type="term" value="F:IkappaB kinase activity"/>
    <property type="evidence" value="ECO:0007669"/>
    <property type="project" value="UniProtKB-EC"/>
</dbReference>
<organism evidence="14 15">
    <name type="scientific">Operophtera brumata</name>
    <name type="common">Winter moth</name>
    <name type="synonym">Phalaena brumata</name>
    <dbReference type="NCBI Taxonomy" id="104452"/>
    <lineage>
        <taxon>Eukaryota</taxon>
        <taxon>Metazoa</taxon>
        <taxon>Ecdysozoa</taxon>
        <taxon>Arthropoda</taxon>
        <taxon>Hexapoda</taxon>
        <taxon>Insecta</taxon>
        <taxon>Pterygota</taxon>
        <taxon>Neoptera</taxon>
        <taxon>Endopterygota</taxon>
        <taxon>Lepidoptera</taxon>
        <taxon>Glossata</taxon>
        <taxon>Ditrysia</taxon>
        <taxon>Geometroidea</taxon>
        <taxon>Geometridae</taxon>
        <taxon>Larentiinae</taxon>
        <taxon>Operophtera</taxon>
    </lineage>
</organism>
<dbReference type="PROSITE" id="PS00108">
    <property type="entry name" value="PROTEIN_KINASE_ST"/>
    <property type="match status" value="1"/>
</dbReference>
<dbReference type="Gene3D" id="1.10.510.10">
    <property type="entry name" value="Transferase(Phosphotransferase) domain 1"/>
    <property type="match status" value="1"/>
</dbReference>
<dbReference type="SMART" id="SM00220">
    <property type="entry name" value="S_TKc"/>
    <property type="match status" value="1"/>
</dbReference>
<evidence type="ECO:0000256" key="7">
    <source>
        <dbReference type="ARBA" id="ARBA00022679"/>
    </source>
</evidence>
<proteinExistence type="predicted"/>
<evidence type="ECO:0000256" key="8">
    <source>
        <dbReference type="ARBA" id="ARBA00022741"/>
    </source>
</evidence>
<dbReference type="GO" id="GO:0005524">
    <property type="term" value="F:ATP binding"/>
    <property type="evidence" value="ECO:0007669"/>
    <property type="project" value="UniProtKB-KW"/>
</dbReference>
<name>A0A0L7L685_OPEBR</name>
<keyword evidence="7" id="KW-0808">Transferase</keyword>
<sequence length="770" mass="88617">MDDIVFIGDWIKDRVLGSGSFGVVVLWKHKRTDEKLAIKTCKWGDELTAKHKERWSKEVEMLQSCQNPNIVGTKELPPEFVNGLQRANPSGLPILCMEYCSGGDLRQVLNKPESCAGLKEQQVRQILSDIRNAMQFLHQNRITHRDLKPENVVMCVLDNVGQMNPQGQKMSYKLIDLGYAKEIDSNSICASFVGTLQYLAPEILYSKTYSNSVDFWSLGLLAFEVICGKRPFLPFMAPVQWMPHVKKKASSNICVYETFHEDIEYSDEIFPENHISKPFKAYIEEWLRIALEWDPKLRGRNAPSRVTFNLPAEEKEKASNIVIFEQLGDILSKKIIKIFSVLTFSELAYEIDNTTNVSTVKTWIQRDTNITAYEQILISQSNYVELENEDLLIKYWNERNDIMLSLFSKTAFMADSVEAIVPKSVQRCLEHPRALYNFKNSQNLYQNGVYFVQVQMEMFDSLVKGLFVRGESLKYEGNQLLLKHNSVDKGIGNLLAQDEILKKMIETGQKHITDLRDNSTGTNLLGGFDKIFKDAEDLKDKICKLKSAWSQVTVRLQSATRRCNEPISADLNNFVAKYNYTTVYTNAYKVFLFYKKSMNELRGKERQCHDMMKVCYDCLKLRSKILTEIKHQPFVLKLMDLSTEFAKIGDIVKNAFEHTEKLTADLANVLDELTNCTWSTISLIVKDVNSLSDLPYSVVSYEKKDFKIGESVSDHCIKMVNKVEEDDKLKSLIEDSLKIRQRHVHLTEKLNSQKDLLNKPLFDFSFLDEN</sequence>
<feature type="domain" description="Protein kinase" evidence="13">
    <location>
        <begin position="10"/>
        <end position="308"/>
    </location>
</feature>
<dbReference type="PANTHER" id="PTHR22969:SF17">
    <property type="entry name" value="INHIBITOR OF NUCLEAR FACTOR KAPPA-B KINASE SUBUNIT BETA"/>
    <property type="match status" value="1"/>
</dbReference>
<comment type="caution">
    <text evidence="14">The sequence shown here is derived from an EMBL/GenBank/DDBJ whole genome shotgun (WGS) entry which is preliminary data.</text>
</comment>
<dbReference type="STRING" id="104452.A0A0L7L685"/>
<evidence type="ECO:0000256" key="5">
    <source>
        <dbReference type="ARBA" id="ARBA00022527"/>
    </source>
</evidence>
<gene>
    <name evidence="14" type="ORF">OBRU01_14772</name>
</gene>
<dbReference type="EC" id="2.7.11.10" evidence="3"/>
<evidence type="ECO:0000256" key="9">
    <source>
        <dbReference type="ARBA" id="ARBA00022777"/>
    </source>
</evidence>
<dbReference type="InterPro" id="IPR051180">
    <property type="entry name" value="IKK"/>
</dbReference>
<evidence type="ECO:0000256" key="3">
    <source>
        <dbReference type="ARBA" id="ARBA00012442"/>
    </source>
</evidence>
<dbReference type="EMBL" id="JTDY01002746">
    <property type="protein sequence ID" value="KOB70799.1"/>
    <property type="molecule type" value="Genomic_DNA"/>
</dbReference>
<dbReference type="InterPro" id="IPR011009">
    <property type="entry name" value="Kinase-like_dom_sf"/>
</dbReference>
<dbReference type="SUPFAM" id="SSF56112">
    <property type="entry name" value="Protein kinase-like (PK-like)"/>
    <property type="match status" value="1"/>
</dbReference>
<dbReference type="InterPro" id="IPR000719">
    <property type="entry name" value="Prot_kinase_dom"/>
</dbReference>
<dbReference type="GO" id="GO:0045944">
    <property type="term" value="P:positive regulation of transcription by RNA polymerase II"/>
    <property type="evidence" value="ECO:0007669"/>
    <property type="project" value="TreeGrafter"/>
</dbReference>
<comment type="catalytic activity">
    <reaction evidence="12">
        <text>L-seryl-[I-kappa-B protein] + ATP = O-phospho-L-seryl-[I-kappa-B protein] + ADP + H(+)</text>
        <dbReference type="Rhea" id="RHEA:19073"/>
        <dbReference type="Rhea" id="RHEA-COMP:13698"/>
        <dbReference type="Rhea" id="RHEA-COMP:13699"/>
        <dbReference type="ChEBI" id="CHEBI:15378"/>
        <dbReference type="ChEBI" id="CHEBI:29999"/>
        <dbReference type="ChEBI" id="CHEBI:30616"/>
        <dbReference type="ChEBI" id="CHEBI:83421"/>
        <dbReference type="ChEBI" id="CHEBI:456216"/>
        <dbReference type="EC" id="2.7.11.10"/>
    </reaction>
</comment>
<dbReference type="GO" id="GO:0008385">
    <property type="term" value="C:IkappaB kinase complex"/>
    <property type="evidence" value="ECO:0007669"/>
    <property type="project" value="TreeGrafter"/>
</dbReference>
<evidence type="ECO:0000259" key="13">
    <source>
        <dbReference type="PROSITE" id="PS50011"/>
    </source>
</evidence>
<dbReference type="CDD" id="cd17046">
    <property type="entry name" value="Ubl_IKKA_like"/>
    <property type="match status" value="1"/>
</dbReference>
<evidence type="ECO:0000313" key="14">
    <source>
        <dbReference type="EMBL" id="KOB70799.1"/>
    </source>
</evidence>
<evidence type="ECO:0000256" key="11">
    <source>
        <dbReference type="ARBA" id="ARBA00023242"/>
    </source>
</evidence>
<evidence type="ECO:0000256" key="10">
    <source>
        <dbReference type="ARBA" id="ARBA00022840"/>
    </source>
</evidence>
<dbReference type="PROSITE" id="PS50011">
    <property type="entry name" value="PROTEIN_KINASE_DOM"/>
    <property type="match status" value="1"/>
</dbReference>
<dbReference type="InterPro" id="IPR008271">
    <property type="entry name" value="Ser/Thr_kinase_AS"/>
</dbReference>
<comment type="subcellular location">
    <subcellularLocation>
        <location evidence="2">Cytoplasm</location>
    </subcellularLocation>
    <subcellularLocation>
        <location evidence="1">Nucleus</location>
    </subcellularLocation>
</comment>
<dbReference type="InterPro" id="IPR046375">
    <property type="entry name" value="IKBKB_SDD_sf"/>
</dbReference>
<evidence type="ECO:0000256" key="1">
    <source>
        <dbReference type="ARBA" id="ARBA00004123"/>
    </source>
</evidence>
<dbReference type="GO" id="GO:0005634">
    <property type="term" value="C:nucleus"/>
    <property type="evidence" value="ECO:0007669"/>
    <property type="project" value="UniProtKB-SubCell"/>
</dbReference>
<dbReference type="PANTHER" id="PTHR22969">
    <property type="entry name" value="IKB KINASE"/>
    <property type="match status" value="1"/>
</dbReference>
<evidence type="ECO:0000256" key="12">
    <source>
        <dbReference type="ARBA" id="ARBA00048789"/>
    </source>
</evidence>
<keyword evidence="10" id="KW-0067">ATP-binding</keyword>
<evidence type="ECO:0000256" key="2">
    <source>
        <dbReference type="ARBA" id="ARBA00004496"/>
    </source>
</evidence>
<dbReference type="Proteomes" id="UP000037510">
    <property type="component" value="Unassembled WGS sequence"/>
</dbReference>
<dbReference type="GO" id="GO:0033209">
    <property type="term" value="P:tumor necrosis factor-mediated signaling pathway"/>
    <property type="evidence" value="ECO:0007669"/>
    <property type="project" value="TreeGrafter"/>
</dbReference>
<dbReference type="AlphaFoldDB" id="A0A0L7L685"/>
<keyword evidence="6" id="KW-0597">Phosphoprotein</keyword>
<keyword evidence="4" id="KW-0963">Cytoplasm</keyword>
<protein>
    <recommendedName>
        <fullName evidence="3">IkappaB kinase</fullName>
        <ecNumber evidence="3">2.7.11.10</ecNumber>
    </recommendedName>
</protein>
<reference evidence="14 15" key="1">
    <citation type="journal article" date="2015" name="Genome Biol. Evol.">
        <title>The genome of winter moth (Operophtera brumata) provides a genomic perspective on sexual dimorphism and phenology.</title>
        <authorList>
            <person name="Derks M.F."/>
            <person name="Smit S."/>
            <person name="Salis L."/>
            <person name="Schijlen E."/>
            <person name="Bossers A."/>
            <person name="Mateman C."/>
            <person name="Pijl A.S."/>
            <person name="de Ridder D."/>
            <person name="Groenen M.A."/>
            <person name="Visser M.E."/>
            <person name="Megens H.J."/>
        </authorList>
    </citation>
    <scope>NUCLEOTIDE SEQUENCE [LARGE SCALE GENOMIC DNA]</scope>
    <source>
        <strain evidence="14">WM2013NL</strain>
        <tissue evidence="14">Head and thorax</tissue>
    </source>
</reference>
<keyword evidence="9 14" id="KW-0418">Kinase</keyword>
<accession>A0A0L7L685</accession>
<dbReference type="Gene3D" id="3.10.20.90">
    <property type="entry name" value="Phosphatidylinositol 3-kinase Catalytic Subunit, Chain A, domain 1"/>
    <property type="match status" value="1"/>
</dbReference>
<dbReference type="Pfam" id="PF00069">
    <property type="entry name" value="Pkinase"/>
    <property type="match status" value="1"/>
</dbReference>